<dbReference type="EMBL" id="JACHGT010000008">
    <property type="protein sequence ID" value="MBB6036254.1"/>
    <property type="molecule type" value="Genomic_DNA"/>
</dbReference>
<proteinExistence type="predicted"/>
<dbReference type="InterPro" id="IPR021005">
    <property type="entry name" value="Znf_CGNR"/>
</dbReference>
<dbReference type="PANTHER" id="PTHR35525:SF3">
    <property type="entry name" value="BLL6575 PROTEIN"/>
    <property type="match status" value="1"/>
</dbReference>
<dbReference type="AlphaFoldDB" id="A0A841FK52"/>
<dbReference type="InterPro" id="IPR010852">
    <property type="entry name" value="ABATE"/>
</dbReference>
<gene>
    <name evidence="2" type="ORF">HNR73_004122</name>
</gene>
<dbReference type="SUPFAM" id="SSF160904">
    <property type="entry name" value="Jann2411-like"/>
    <property type="match status" value="1"/>
</dbReference>
<name>A0A841FK52_9ACTN</name>
<evidence type="ECO:0000259" key="1">
    <source>
        <dbReference type="Pfam" id="PF11706"/>
    </source>
</evidence>
<dbReference type="PANTHER" id="PTHR35525">
    <property type="entry name" value="BLL6575 PROTEIN"/>
    <property type="match status" value="1"/>
</dbReference>
<evidence type="ECO:0000313" key="3">
    <source>
        <dbReference type="Proteomes" id="UP000548476"/>
    </source>
</evidence>
<organism evidence="2 3">
    <name type="scientific">Phytomonospora endophytica</name>
    <dbReference type="NCBI Taxonomy" id="714109"/>
    <lineage>
        <taxon>Bacteria</taxon>
        <taxon>Bacillati</taxon>
        <taxon>Actinomycetota</taxon>
        <taxon>Actinomycetes</taxon>
        <taxon>Micromonosporales</taxon>
        <taxon>Micromonosporaceae</taxon>
        <taxon>Phytomonospora</taxon>
    </lineage>
</organism>
<protein>
    <submittedName>
        <fullName evidence="2">Putative RNA-binding Zn ribbon-like protein</fullName>
    </submittedName>
</protein>
<dbReference type="InterPro" id="IPR023286">
    <property type="entry name" value="ABATE_dom_sf"/>
</dbReference>
<reference evidence="2 3" key="1">
    <citation type="submission" date="2020-08" db="EMBL/GenBank/DDBJ databases">
        <title>Genomic Encyclopedia of Type Strains, Phase IV (KMG-IV): sequencing the most valuable type-strain genomes for metagenomic binning, comparative biology and taxonomic classification.</title>
        <authorList>
            <person name="Goeker M."/>
        </authorList>
    </citation>
    <scope>NUCLEOTIDE SEQUENCE [LARGE SCALE GENOMIC DNA]</scope>
    <source>
        <strain evidence="2 3">YIM 65646</strain>
    </source>
</reference>
<dbReference type="RefSeq" id="WP_184789083.1">
    <property type="nucleotide sequence ID" value="NZ_BONT01000046.1"/>
</dbReference>
<keyword evidence="3" id="KW-1185">Reference proteome</keyword>
<dbReference type="Pfam" id="PF11706">
    <property type="entry name" value="zf-CGNR"/>
    <property type="match status" value="1"/>
</dbReference>
<comment type="caution">
    <text evidence="2">The sequence shown here is derived from an EMBL/GenBank/DDBJ whole genome shotgun (WGS) entry which is preliminary data.</text>
</comment>
<dbReference type="Gene3D" id="1.10.3300.10">
    <property type="entry name" value="Jann2411-like domain"/>
    <property type="match status" value="1"/>
</dbReference>
<dbReference type="Pfam" id="PF07336">
    <property type="entry name" value="ABATE"/>
    <property type="match status" value="1"/>
</dbReference>
<evidence type="ECO:0000313" key="2">
    <source>
        <dbReference type="EMBL" id="MBB6036254.1"/>
    </source>
</evidence>
<sequence>MDFDAYAQTAADLVNTDLSDMEALQDMFAEREYMRSRVTERDLATFRRARKKLRDVFERGSAGEDEAAVEILNALLEAYPVQPRISGHPDNDWHMHVSGRGATVASEYLAGAAWGLSVWLCNYGSARFGICADERCSKVFLDTSSNCCRRFCSERCATRSHVAAHRARKKEVAVAAS</sequence>
<accession>A0A841FK52</accession>
<dbReference type="Proteomes" id="UP000548476">
    <property type="component" value="Unassembled WGS sequence"/>
</dbReference>
<feature type="domain" description="Zinc finger CGNR" evidence="1">
    <location>
        <begin position="127"/>
        <end position="169"/>
    </location>
</feature>